<name>A0A1F8AHU9_9EURO</name>
<dbReference type="Pfam" id="PF04082">
    <property type="entry name" value="Fungal_trans"/>
    <property type="match status" value="1"/>
</dbReference>
<gene>
    <name evidence="8" type="ORF">ABOM_000423</name>
</gene>
<organism evidence="8 9">
    <name type="scientific">Aspergillus bombycis</name>
    <dbReference type="NCBI Taxonomy" id="109264"/>
    <lineage>
        <taxon>Eukaryota</taxon>
        <taxon>Fungi</taxon>
        <taxon>Dikarya</taxon>
        <taxon>Ascomycota</taxon>
        <taxon>Pezizomycotina</taxon>
        <taxon>Eurotiomycetes</taxon>
        <taxon>Eurotiomycetidae</taxon>
        <taxon>Eurotiales</taxon>
        <taxon>Aspergillaceae</taxon>
        <taxon>Aspergillus</taxon>
    </lineage>
</organism>
<dbReference type="PANTHER" id="PTHR46910">
    <property type="entry name" value="TRANSCRIPTION FACTOR PDR1"/>
    <property type="match status" value="1"/>
</dbReference>
<evidence type="ECO:0000313" key="8">
    <source>
        <dbReference type="EMBL" id="OGM51313.1"/>
    </source>
</evidence>
<evidence type="ECO:0000259" key="7">
    <source>
        <dbReference type="PROSITE" id="PS50048"/>
    </source>
</evidence>
<dbReference type="EMBL" id="LYCR01000001">
    <property type="protein sequence ID" value="OGM51313.1"/>
    <property type="molecule type" value="Genomic_DNA"/>
</dbReference>
<dbReference type="InterPro" id="IPR007219">
    <property type="entry name" value="XnlR_reg_dom"/>
</dbReference>
<dbReference type="Proteomes" id="UP000179179">
    <property type="component" value="Unassembled WGS sequence"/>
</dbReference>
<dbReference type="GO" id="GO:0008270">
    <property type="term" value="F:zinc ion binding"/>
    <property type="evidence" value="ECO:0007669"/>
    <property type="project" value="InterPro"/>
</dbReference>
<keyword evidence="2" id="KW-0479">Metal-binding</keyword>
<keyword evidence="3" id="KW-0805">Transcription regulation</keyword>
<dbReference type="RefSeq" id="XP_022395030.1">
    <property type="nucleotide sequence ID" value="XM_022527553.1"/>
</dbReference>
<dbReference type="OrthoDB" id="4898680at2759"/>
<dbReference type="Pfam" id="PF00172">
    <property type="entry name" value="Zn_clus"/>
    <property type="match status" value="1"/>
</dbReference>
<keyword evidence="9" id="KW-1185">Reference proteome</keyword>
<dbReference type="GO" id="GO:0005634">
    <property type="term" value="C:nucleus"/>
    <property type="evidence" value="ECO:0007669"/>
    <property type="project" value="UniProtKB-SubCell"/>
</dbReference>
<dbReference type="GO" id="GO:0003677">
    <property type="term" value="F:DNA binding"/>
    <property type="evidence" value="ECO:0007669"/>
    <property type="project" value="UniProtKB-KW"/>
</dbReference>
<dbReference type="GO" id="GO:0000981">
    <property type="term" value="F:DNA-binding transcription factor activity, RNA polymerase II-specific"/>
    <property type="evidence" value="ECO:0007669"/>
    <property type="project" value="InterPro"/>
</dbReference>
<dbReference type="Gene3D" id="4.10.240.10">
    <property type="entry name" value="Zn(2)-C6 fungal-type DNA-binding domain"/>
    <property type="match status" value="1"/>
</dbReference>
<keyword evidence="6" id="KW-0539">Nucleus</keyword>
<evidence type="ECO:0000256" key="1">
    <source>
        <dbReference type="ARBA" id="ARBA00004123"/>
    </source>
</evidence>
<reference evidence="8 9" key="1">
    <citation type="journal article" date="2016" name="Genome Biol. Evol.">
        <title>Draft genome sequence of an aflatoxigenic Aspergillus species, A. bombycis.</title>
        <authorList>
            <person name="Moore G.G."/>
            <person name="Mack B.M."/>
            <person name="Beltz S.B."/>
            <person name="Gilbert M.K."/>
        </authorList>
    </citation>
    <scope>NUCLEOTIDE SEQUENCE [LARGE SCALE GENOMIC DNA]</scope>
    <source>
        <strain evidence="9">NRRL 26010</strain>
    </source>
</reference>
<protein>
    <recommendedName>
        <fullName evidence="7">Zn(2)-C6 fungal-type domain-containing protein</fullName>
    </recommendedName>
</protein>
<evidence type="ECO:0000256" key="2">
    <source>
        <dbReference type="ARBA" id="ARBA00022723"/>
    </source>
</evidence>
<dbReference type="CDD" id="cd12148">
    <property type="entry name" value="fungal_TF_MHR"/>
    <property type="match status" value="1"/>
</dbReference>
<evidence type="ECO:0000256" key="4">
    <source>
        <dbReference type="ARBA" id="ARBA00023125"/>
    </source>
</evidence>
<dbReference type="GO" id="GO:0006351">
    <property type="term" value="P:DNA-templated transcription"/>
    <property type="evidence" value="ECO:0007669"/>
    <property type="project" value="InterPro"/>
</dbReference>
<proteinExistence type="predicted"/>
<dbReference type="SUPFAM" id="SSF57701">
    <property type="entry name" value="Zn2/Cys6 DNA-binding domain"/>
    <property type="match status" value="1"/>
</dbReference>
<dbReference type="GeneID" id="34443813"/>
<dbReference type="InterPro" id="IPR050987">
    <property type="entry name" value="AtrR-like"/>
</dbReference>
<evidence type="ECO:0000256" key="6">
    <source>
        <dbReference type="ARBA" id="ARBA00023242"/>
    </source>
</evidence>
<dbReference type="InterPro" id="IPR036864">
    <property type="entry name" value="Zn2-C6_fun-type_DNA-bd_sf"/>
</dbReference>
<comment type="subcellular location">
    <subcellularLocation>
        <location evidence="1">Nucleus</location>
    </subcellularLocation>
</comment>
<dbReference type="PROSITE" id="PS00463">
    <property type="entry name" value="ZN2_CY6_FUNGAL_1"/>
    <property type="match status" value="1"/>
</dbReference>
<keyword evidence="4" id="KW-0238">DNA-binding</keyword>
<accession>A0A1F8AHU9</accession>
<dbReference type="CDD" id="cd00067">
    <property type="entry name" value="GAL4"/>
    <property type="match status" value="1"/>
</dbReference>
<feature type="domain" description="Zn(2)-C6 fungal-type" evidence="7">
    <location>
        <begin position="16"/>
        <end position="46"/>
    </location>
</feature>
<dbReference type="SMART" id="SM00066">
    <property type="entry name" value="GAL4"/>
    <property type="match status" value="1"/>
</dbReference>
<dbReference type="InterPro" id="IPR001138">
    <property type="entry name" value="Zn2Cys6_DnaBD"/>
</dbReference>
<evidence type="ECO:0000256" key="3">
    <source>
        <dbReference type="ARBA" id="ARBA00023015"/>
    </source>
</evidence>
<comment type="caution">
    <text evidence="8">The sequence shown here is derived from an EMBL/GenBank/DDBJ whole genome shotgun (WGS) entry which is preliminary data.</text>
</comment>
<dbReference type="PROSITE" id="PS50048">
    <property type="entry name" value="ZN2_CY6_FUNGAL_2"/>
    <property type="match status" value="1"/>
</dbReference>
<dbReference type="PANTHER" id="PTHR46910:SF3">
    <property type="entry name" value="HALOTOLERANCE PROTEIN 9-RELATED"/>
    <property type="match status" value="1"/>
</dbReference>
<keyword evidence="5" id="KW-0804">Transcription</keyword>
<dbReference type="AlphaFoldDB" id="A0A1F8AHU9"/>
<evidence type="ECO:0000256" key="5">
    <source>
        <dbReference type="ARBA" id="ARBA00023163"/>
    </source>
</evidence>
<evidence type="ECO:0000313" key="9">
    <source>
        <dbReference type="Proteomes" id="UP000179179"/>
    </source>
</evidence>
<sequence>MAPGLGPLRRNGRLQACEACRKRKTKCDHSLPICARCRKKNLRCVYAPLPATRGFRPARNYESLLQDKQGKNPPCGLLQSSVVDPPIAAGDRSSAAPGLVITVESSAIENAGVLASLGDRALTSGRQPDQATPDIPCGEGPVLVSHPISPSQLGLGLQVVEFVQRNLSLLRKLVVHLYSIKYLPILPASVLLPAWESLWHLLRDFDGTDEQSKACVVSRISHNSHHPIRIAETASVHDLHQHIGGENLRWETIGNVLVMSSYALLHIHNRDLAAADPDKRELSELRTEFQKVTDMLVELAAPVPVCDELGICFRYNRFLLTYRRSVDNSQAVYSSLAELVSSIYAAGFHRTTPSVGGQLDFMQQWHRRCFAIVYTMDKTIATVLSRPPLMARQYCDMEAPADRNFDGLTATTDMESQCDDSADALGFNGNANCISISFIRLRFLLAVIKEETLELHLGTNTSTTIDKAPELLERLQSIWQSCPRSMKYTSDMWRKPLLGQEILTLLYIYLDFLHSKLLILRPAQQLGAQGYPPSLVLVAQEIITTLLVINEERERVREVTSDISLLFLPYGLPCAEILLLELLHHNSHTSGGRNTYPSLSRAKAIRDVTIFISCLTWVAPPGSTNSKSCKQAQARLEQLLDTVLDPLNGVGDAVPESVALSNLPTLDPNSECSPHLDFSSMLTWDLSGMQWGYAPFV</sequence>